<gene>
    <name evidence="2" type="ORF">EGT74_15325</name>
</gene>
<dbReference type="EMBL" id="RPDH01000002">
    <property type="protein sequence ID" value="RPE08418.1"/>
    <property type="molecule type" value="Genomic_DNA"/>
</dbReference>
<accession>A0A3N4PLI9</accession>
<evidence type="ECO:0000313" key="2">
    <source>
        <dbReference type="EMBL" id="RPE08418.1"/>
    </source>
</evidence>
<dbReference type="InterPro" id="IPR027417">
    <property type="entry name" value="P-loop_NTPase"/>
</dbReference>
<sequence length="427" mass="48613">MTPGAYFHSLHINKVCCFGKNSLLRLSDGKGNWKQWTVILGDNGTGKTTLLQLLAAFEMTADELQNQSGYSPVGMPQKDFVSSKFRETATLVTARFLFNHNAYVQDDAVMLMKGFVQMGMSWHDDPCYKTIRCFGYGASRMIGQAALSETIPGNADSLFNEYVQLVNAEEWLLQLDYAASRPSEIQAVSAVRREKVRQILISLLPDVEDIRFTEPTLEKLLPGVEFLTHTGWVTLHQLSLGYRCMVAWMADFAFRMFERYPDSPNPLEEPAIVLIDEIDLHLHPKWQRSIFDFLGKTFPATQFIVTAHSPLIVQSAPYNANLVLLKKQGNEVVIDQNTDNVRNWRIDQILSSELFELPARNQEVEDKLERRRQLIGQKKLTDTEQQELDHLNAFAESLPYAESELDIRARNIVREAAAILQARQAKK</sequence>
<dbReference type="GO" id="GO:0016887">
    <property type="term" value="F:ATP hydrolysis activity"/>
    <property type="evidence" value="ECO:0007669"/>
    <property type="project" value="InterPro"/>
</dbReference>
<dbReference type="InterPro" id="IPR051396">
    <property type="entry name" value="Bact_Antivir_Def_Nuclease"/>
</dbReference>
<dbReference type="CDD" id="cd00267">
    <property type="entry name" value="ABC_ATPase"/>
    <property type="match status" value="1"/>
</dbReference>
<dbReference type="Pfam" id="PF13304">
    <property type="entry name" value="AAA_21"/>
    <property type="match status" value="1"/>
</dbReference>
<dbReference type="Gene3D" id="3.40.50.300">
    <property type="entry name" value="P-loop containing nucleotide triphosphate hydrolases"/>
    <property type="match status" value="1"/>
</dbReference>
<dbReference type="InterPro" id="IPR003959">
    <property type="entry name" value="ATPase_AAA_core"/>
</dbReference>
<protein>
    <recommendedName>
        <fullName evidence="1">ATPase AAA-type core domain-containing protein</fullName>
    </recommendedName>
</protein>
<name>A0A3N4PLI9_9BACT</name>
<proteinExistence type="predicted"/>
<dbReference type="PANTHER" id="PTHR43581:SF4">
    <property type="entry name" value="ATP_GTP PHOSPHATASE"/>
    <property type="match status" value="1"/>
</dbReference>
<dbReference type="AlphaFoldDB" id="A0A3N4PLI9"/>
<dbReference type="PANTHER" id="PTHR43581">
    <property type="entry name" value="ATP/GTP PHOSPHATASE"/>
    <property type="match status" value="1"/>
</dbReference>
<organism evidence="2 3">
    <name type="scientific">Chitinophaga lutea</name>
    <dbReference type="NCBI Taxonomy" id="2488634"/>
    <lineage>
        <taxon>Bacteria</taxon>
        <taxon>Pseudomonadati</taxon>
        <taxon>Bacteroidota</taxon>
        <taxon>Chitinophagia</taxon>
        <taxon>Chitinophagales</taxon>
        <taxon>Chitinophagaceae</taxon>
        <taxon>Chitinophaga</taxon>
    </lineage>
</organism>
<feature type="domain" description="ATPase AAA-type core" evidence="1">
    <location>
        <begin position="228"/>
        <end position="313"/>
    </location>
</feature>
<evidence type="ECO:0000313" key="3">
    <source>
        <dbReference type="Proteomes" id="UP000278351"/>
    </source>
</evidence>
<keyword evidence="3" id="KW-1185">Reference proteome</keyword>
<comment type="caution">
    <text evidence="2">The sequence shown here is derived from an EMBL/GenBank/DDBJ whole genome shotgun (WGS) entry which is preliminary data.</text>
</comment>
<dbReference type="SUPFAM" id="SSF52540">
    <property type="entry name" value="P-loop containing nucleoside triphosphate hydrolases"/>
    <property type="match status" value="1"/>
</dbReference>
<dbReference type="GO" id="GO:0005524">
    <property type="term" value="F:ATP binding"/>
    <property type="evidence" value="ECO:0007669"/>
    <property type="project" value="InterPro"/>
</dbReference>
<dbReference type="RefSeq" id="WP_123847422.1">
    <property type="nucleotide sequence ID" value="NZ_RPDH01000002.1"/>
</dbReference>
<dbReference type="OrthoDB" id="9805802at2"/>
<reference evidence="2 3" key="1">
    <citation type="submission" date="2018-11" db="EMBL/GenBank/DDBJ databases">
        <title>Chitinophaga lutea sp.nov., isolate from arsenic contaminated soil.</title>
        <authorList>
            <person name="Zong Y."/>
        </authorList>
    </citation>
    <scope>NUCLEOTIDE SEQUENCE [LARGE SCALE GENOMIC DNA]</scope>
    <source>
        <strain evidence="2 3">ZY74</strain>
    </source>
</reference>
<dbReference type="Proteomes" id="UP000278351">
    <property type="component" value="Unassembled WGS sequence"/>
</dbReference>
<evidence type="ECO:0000259" key="1">
    <source>
        <dbReference type="Pfam" id="PF13304"/>
    </source>
</evidence>